<dbReference type="Pfam" id="PF01527">
    <property type="entry name" value="HTH_Tnp_1"/>
    <property type="match status" value="1"/>
</dbReference>
<dbReference type="GO" id="GO:0003677">
    <property type="term" value="F:DNA binding"/>
    <property type="evidence" value="ECO:0007669"/>
    <property type="project" value="InterPro"/>
</dbReference>
<evidence type="ECO:0000256" key="2">
    <source>
        <dbReference type="ARBA" id="ARBA00022723"/>
    </source>
</evidence>
<dbReference type="EMBL" id="CP000967">
    <property type="protein sequence ID" value="ACD57955.1"/>
    <property type="molecule type" value="Genomic_DNA"/>
</dbReference>
<dbReference type="GO" id="GO:0046872">
    <property type="term" value="F:metal ion binding"/>
    <property type="evidence" value="ECO:0007669"/>
    <property type="project" value="UniProtKB-KW"/>
</dbReference>
<evidence type="ECO:0000313" key="4">
    <source>
        <dbReference type="EMBL" id="ACD57955.1"/>
    </source>
</evidence>
<keyword evidence="2" id="KW-0479">Metal-binding</keyword>
<sequence>MKKRFSGEQIIGFLREAEAGMPIKDLCHRHGFSEASYSLWRSKFGGMRVHDVSGAIVHDRRHFERLLDAGNTARTIRVDGAYADRDPKARLKEEGYRVDIQHNGTRGNPLSRAQQRRNQRIAKDRVFVEHAFARLMHQGGKCLRTLGLARAKGVIGLKVAGHHLLRLARLQQAGMRPG</sequence>
<dbReference type="InterPro" id="IPR027806">
    <property type="entry name" value="HARBI1_dom"/>
</dbReference>
<dbReference type="GO" id="GO:0004803">
    <property type="term" value="F:transposase activity"/>
    <property type="evidence" value="ECO:0007669"/>
    <property type="project" value="InterPro"/>
</dbReference>
<name>A0A0K0GI31_XANOP</name>
<feature type="domain" description="DDE Tnp4" evidence="3">
    <location>
        <begin position="74"/>
        <end position="136"/>
    </location>
</feature>
<dbReference type="InterPro" id="IPR002514">
    <property type="entry name" value="Transposase_8"/>
</dbReference>
<organism evidence="4 5">
    <name type="scientific">Xanthomonas oryzae pv. oryzae (strain PXO99A)</name>
    <dbReference type="NCBI Taxonomy" id="360094"/>
    <lineage>
        <taxon>Bacteria</taxon>
        <taxon>Pseudomonadati</taxon>
        <taxon>Pseudomonadota</taxon>
        <taxon>Gammaproteobacteria</taxon>
        <taxon>Lysobacterales</taxon>
        <taxon>Lysobacteraceae</taxon>
        <taxon>Xanthomonas</taxon>
    </lineage>
</organism>
<reference evidence="4 5" key="1">
    <citation type="journal article" date="2008" name="BMC Genomics">
        <title>Genome sequence and rapid evolution of the rice pathogen Xanthomonas oryzae pv. oryzae PXO99A.</title>
        <authorList>
            <person name="Salzberg S.L."/>
            <person name="Sommer D.D."/>
            <person name="Schatz M.C."/>
            <person name="Phillippy A.M."/>
            <person name="Rabinowicz P.D."/>
            <person name="Tsuge S."/>
            <person name="Furutani A."/>
            <person name="Ochiai H."/>
            <person name="Delcher A.L."/>
            <person name="Kelley D."/>
            <person name="Madupu R."/>
            <person name="Puiu D."/>
            <person name="Radune D."/>
            <person name="Shumway M."/>
            <person name="Trapnell C."/>
            <person name="Aparna G."/>
            <person name="Jha G."/>
            <person name="Pandey A."/>
            <person name="Patil P.B."/>
            <person name="Ishihara H."/>
            <person name="Meyer D.F."/>
            <person name="Szurek B."/>
            <person name="Verdier V."/>
            <person name="Koebnik R."/>
            <person name="Dow J.M."/>
            <person name="Ryan R.P."/>
            <person name="Hirata H."/>
            <person name="Tsuyumu S."/>
            <person name="Won Lee S."/>
            <person name="Seo Y.S."/>
            <person name="Sriariyanum M."/>
            <person name="Ronald P.C."/>
            <person name="Sonti R.V."/>
            <person name="Van Sluys M.A."/>
            <person name="Leach J.E."/>
            <person name="White F.F."/>
            <person name="Bogdanove A.J."/>
        </authorList>
    </citation>
    <scope>NUCLEOTIDE SEQUENCE [LARGE SCALE GENOMIC DNA]</scope>
    <source>
        <strain evidence="4 5">PXO99A</strain>
    </source>
</reference>
<evidence type="ECO:0000259" key="3">
    <source>
        <dbReference type="Pfam" id="PF13359"/>
    </source>
</evidence>
<protein>
    <submittedName>
        <fullName evidence="4">Transposase</fullName>
    </submittedName>
</protein>
<evidence type="ECO:0000256" key="1">
    <source>
        <dbReference type="ARBA" id="ARBA00001968"/>
    </source>
</evidence>
<dbReference type="eggNOG" id="COG2963">
    <property type="taxonomic scope" value="Bacteria"/>
</dbReference>
<dbReference type="HOGENOM" id="CLU_049873_3_0_6"/>
<dbReference type="AlphaFoldDB" id="A0A0K0GI31"/>
<dbReference type="PANTHER" id="PTHR33609">
    <property type="entry name" value="LOW CALCIUM RESPONSE LOCUS PROTEIN S"/>
    <property type="match status" value="1"/>
</dbReference>
<dbReference type="eggNOG" id="COG3039">
    <property type="taxonomic scope" value="Bacteria"/>
</dbReference>
<evidence type="ECO:0000313" key="5">
    <source>
        <dbReference type="Proteomes" id="UP000001740"/>
    </source>
</evidence>
<dbReference type="InterPro" id="IPR052546">
    <property type="entry name" value="Transposase_8_domain"/>
</dbReference>
<dbReference type="KEGG" id="xop:PXO_04450"/>
<dbReference type="Pfam" id="PF13359">
    <property type="entry name" value="DDE_Tnp_4"/>
    <property type="match status" value="1"/>
</dbReference>
<comment type="cofactor">
    <cofactor evidence="1">
        <name>a divalent metal cation</name>
        <dbReference type="ChEBI" id="CHEBI:60240"/>
    </cofactor>
</comment>
<dbReference type="PANTHER" id="PTHR33609:SF1">
    <property type="entry name" value="TRANSPOSASE"/>
    <property type="match status" value="1"/>
</dbReference>
<accession>A0A0K0GI31</accession>
<gene>
    <name evidence="4" type="ordered locus">PXO_04450</name>
</gene>
<proteinExistence type="predicted"/>
<dbReference type="Proteomes" id="UP000001740">
    <property type="component" value="Chromosome"/>
</dbReference>
<dbReference type="GO" id="GO:0006313">
    <property type="term" value="P:DNA transposition"/>
    <property type="evidence" value="ECO:0007669"/>
    <property type="project" value="InterPro"/>
</dbReference>